<dbReference type="InterPro" id="IPR001584">
    <property type="entry name" value="Integrase_cat-core"/>
</dbReference>
<proteinExistence type="predicted"/>
<dbReference type="EMBL" id="CAJPWZ010000299">
    <property type="protein sequence ID" value="CAG2189646.1"/>
    <property type="molecule type" value="Genomic_DNA"/>
</dbReference>
<dbReference type="InterPro" id="IPR016197">
    <property type="entry name" value="Chromo-like_dom_sf"/>
</dbReference>
<evidence type="ECO:0008006" key="5">
    <source>
        <dbReference type="Google" id="ProtNLM"/>
    </source>
</evidence>
<dbReference type="InterPro" id="IPR000953">
    <property type="entry name" value="Chromo/chromo_shadow_dom"/>
</dbReference>
<keyword evidence="4" id="KW-1185">Reference proteome</keyword>
<feature type="domain" description="Chromo" evidence="1">
    <location>
        <begin position="326"/>
        <end position="369"/>
    </location>
</feature>
<dbReference type="Pfam" id="PF00385">
    <property type="entry name" value="Chromo"/>
    <property type="match status" value="1"/>
</dbReference>
<evidence type="ECO:0000313" key="3">
    <source>
        <dbReference type="EMBL" id="CAG2189646.1"/>
    </source>
</evidence>
<dbReference type="OrthoDB" id="6043271at2759"/>
<dbReference type="SUPFAM" id="SSF54160">
    <property type="entry name" value="Chromo domain-like"/>
    <property type="match status" value="1"/>
</dbReference>
<dbReference type="Proteomes" id="UP000683360">
    <property type="component" value="Unassembled WGS sequence"/>
</dbReference>
<dbReference type="InterPro" id="IPR012337">
    <property type="entry name" value="RNaseH-like_sf"/>
</dbReference>
<comment type="caution">
    <text evidence="3">The sequence shown here is derived from an EMBL/GenBank/DDBJ whole genome shotgun (WGS) entry which is preliminary data.</text>
</comment>
<evidence type="ECO:0000259" key="1">
    <source>
        <dbReference type="PROSITE" id="PS50013"/>
    </source>
</evidence>
<dbReference type="Gene3D" id="2.40.50.40">
    <property type="match status" value="1"/>
</dbReference>
<name>A0A8S3PZZ2_MYTED</name>
<accession>A0A8S3PZZ2</accession>
<dbReference type="PANTHER" id="PTHR46585">
    <property type="entry name" value="INTEGRASE CORE DOMAIN CONTAINING PROTEIN"/>
    <property type="match status" value="1"/>
</dbReference>
<dbReference type="CDD" id="cd00024">
    <property type="entry name" value="CD_CSD"/>
    <property type="match status" value="1"/>
</dbReference>
<dbReference type="GO" id="GO:0003676">
    <property type="term" value="F:nucleic acid binding"/>
    <property type="evidence" value="ECO:0007669"/>
    <property type="project" value="InterPro"/>
</dbReference>
<dbReference type="InterPro" id="IPR036397">
    <property type="entry name" value="RNaseH_sf"/>
</dbReference>
<dbReference type="PROSITE" id="PS50013">
    <property type="entry name" value="CHROMO_2"/>
    <property type="match status" value="1"/>
</dbReference>
<dbReference type="SUPFAM" id="SSF53098">
    <property type="entry name" value="Ribonuclease H-like"/>
    <property type="match status" value="1"/>
</dbReference>
<dbReference type="GO" id="GO:0015074">
    <property type="term" value="P:DNA integration"/>
    <property type="evidence" value="ECO:0007669"/>
    <property type="project" value="InterPro"/>
</dbReference>
<sequence length="369" mass="44189">MSALEKYLKEIYYIPSNPASFSGPDKLYNYIQKDGQFKISKYKIRKWLQSQEPYSLQRPLRRPQNRTEIVVAGIDDQWSADLMDMVKFSKYNKEYKYVLVVIDVFSKYLWLRKLKDKKGESVATAFQDIFKTGRVPNRIRTDMGQEFKAKRVQTVFKKEEINHFYALNEVKASVSERVIKTIKAKIYRYFSYNQSYSYIDKLQSFADGYNHTIHSTIDMAPIEVKKENAETVRLSKYFSRPHSGKLKKIYHFRFKLGDRVRLTYLRNIFSREYDEKWTGEVFTISGRFWRSMTPLYRIKDYHGDEISGSYYQSELQQINVKNNSLWKIEKVLKTKGRGPYKQYYIKWLNWPTKFNSWVKASDVKDFQSH</sequence>
<reference evidence="3" key="1">
    <citation type="submission" date="2021-03" db="EMBL/GenBank/DDBJ databases">
        <authorList>
            <person name="Bekaert M."/>
        </authorList>
    </citation>
    <scope>NUCLEOTIDE SEQUENCE</scope>
</reference>
<evidence type="ECO:0000313" key="4">
    <source>
        <dbReference type="Proteomes" id="UP000683360"/>
    </source>
</evidence>
<feature type="domain" description="Integrase catalytic" evidence="2">
    <location>
        <begin position="59"/>
        <end position="229"/>
    </location>
</feature>
<evidence type="ECO:0000259" key="2">
    <source>
        <dbReference type="PROSITE" id="PS50994"/>
    </source>
</evidence>
<dbReference type="InterPro" id="IPR023780">
    <property type="entry name" value="Chromo_domain"/>
</dbReference>
<dbReference type="Pfam" id="PF00665">
    <property type="entry name" value="rve"/>
    <property type="match status" value="1"/>
</dbReference>
<dbReference type="PANTHER" id="PTHR46585:SF1">
    <property type="entry name" value="CHROMO DOMAIN-CONTAINING PROTEIN"/>
    <property type="match status" value="1"/>
</dbReference>
<organism evidence="3 4">
    <name type="scientific">Mytilus edulis</name>
    <name type="common">Blue mussel</name>
    <dbReference type="NCBI Taxonomy" id="6550"/>
    <lineage>
        <taxon>Eukaryota</taxon>
        <taxon>Metazoa</taxon>
        <taxon>Spiralia</taxon>
        <taxon>Lophotrochozoa</taxon>
        <taxon>Mollusca</taxon>
        <taxon>Bivalvia</taxon>
        <taxon>Autobranchia</taxon>
        <taxon>Pteriomorphia</taxon>
        <taxon>Mytilida</taxon>
        <taxon>Mytiloidea</taxon>
        <taxon>Mytilidae</taxon>
        <taxon>Mytilinae</taxon>
        <taxon>Mytilus</taxon>
    </lineage>
</organism>
<dbReference type="AlphaFoldDB" id="A0A8S3PZZ2"/>
<protein>
    <recommendedName>
        <fullName evidence="5">Integrase catalytic domain-containing protein</fullName>
    </recommendedName>
</protein>
<gene>
    <name evidence="3" type="ORF">MEDL_5019</name>
</gene>
<dbReference type="Gene3D" id="3.30.420.10">
    <property type="entry name" value="Ribonuclease H-like superfamily/Ribonuclease H"/>
    <property type="match status" value="1"/>
</dbReference>
<dbReference type="PROSITE" id="PS50994">
    <property type="entry name" value="INTEGRASE"/>
    <property type="match status" value="1"/>
</dbReference>